<keyword evidence="4" id="KW-1185">Reference proteome</keyword>
<dbReference type="SUPFAM" id="SSF110395">
    <property type="entry name" value="CutC-like"/>
    <property type="match status" value="1"/>
</dbReference>
<comment type="similarity">
    <text evidence="1">Belongs to the CutC family.</text>
</comment>
<organism evidence="3 4">
    <name type="scientific">Somion occarium</name>
    <dbReference type="NCBI Taxonomy" id="3059160"/>
    <lineage>
        <taxon>Eukaryota</taxon>
        <taxon>Fungi</taxon>
        <taxon>Dikarya</taxon>
        <taxon>Basidiomycota</taxon>
        <taxon>Agaricomycotina</taxon>
        <taxon>Agaricomycetes</taxon>
        <taxon>Polyporales</taxon>
        <taxon>Cerrenaceae</taxon>
        <taxon>Somion</taxon>
    </lineage>
</organism>
<proteinExistence type="inferred from homology"/>
<protein>
    <recommendedName>
        <fullName evidence="2">Copper homeostasis protein cutC homolog</fullName>
    </recommendedName>
</protein>
<dbReference type="PANTHER" id="PTHR12598:SF0">
    <property type="entry name" value="COPPER HOMEOSTASIS PROTEIN CUTC HOMOLOG"/>
    <property type="match status" value="1"/>
</dbReference>
<evidence type="ECO:0000313" key="3">
    <source>
        <dbReference type="EMBL" id="CAL1694419.1"/>
    </source>
</evidence>
<dbReference type="InterPro" id="IPR036822">
    <property type="entry name" value="CutC-like_dom_sf"/>
</dbReference>
<dbReference type="InterPro" id="IPR005627">
    <property type="entry name" value="CutC-like"/>
</dbReference>
<dbReference type="Gene3D" id="3.20.20.380">
    <property type="entry name" value="Copper homeostasis (CutC) domain"/>
    <property type="match status" value="1"/>
</dbReference>
<dbReference type="EMBL" id="OZ037944">
    <property type="protein sequence ID" value="CAL1694419.1"/>
    <property type="molecule type" value="Genomic_DNA"/>
</dbReference>
<gene>
    <name evidence="3" type="ORF">GFSPODELE1_LOCUS294</name>
</gene>
<sequence>MSSSKPFIIEVCIDSVESAIAAVNGGANRLELCANIGLGGGTTPSLGLFTAVQRAVPSVPIMIMIRSRTGDFLYTEHELDVMIEDIRVFKAADAHGVVLGVLTADGDIDVPHTTRLVNEGLPLEVCFHRAFDMTRDTICDDEGNYISPKSLEQIASIPGITGILTSGHQKTAPEASLAIRGLLQHASTLNREREIPLTILPGSGINPTTVCPLLKELLPIGLREIHLSAGNWVPTEMRYRRNGMGMGVGGEGEWGIWKTKEEKVREVRAIVDSVLREVQPQSH</sequence>
<dbReference type="HAMAP" id="MF_00795">
    <property type="entry name" value="CutC"/>
    <property type="match status" value="1"/>
</dbReference>
<evidence type="ECO:0000313" key="4">
    <source>
        <dbReference type="Proteomes" id="UP001497453"/>
    </source>
</evidence>
<dbReference type="PANTHER" id="PTHR12598">
    <property type="entry name" value="COPPER HOMEOSTASIS PROTEIN CUTC"/>
    <property type="match status" value="1"/>
</dbReference>
<name>A0ABP1CIH6_9APHY</name>
<accession>A0ABP1CIH6</accession>
<evidence type="ECO:0000256" key="2">
    <source>
        <dbReference type="ARBA" id="ARBA00019014"/>
    </source>
</evidence>
<reference evidence="4" key="1">
    <citation type="submission" date="2024-04" db="EMBL/GenBank/DDBJ databases">
        <authorList>
            <person name="Shaw F."/>
            <person name="Minotto A."/>
        </authorList>
    </citation>
    <scope>NUCLEOTIDE SEQUENCE [LARGE SCALE GENOMIC DNA]</scope>
</reference>
<dbReference type="Pfam" id="PF03932">
    <property type="entry name" value="CutC"/>
    <property type="match status" value="1"/>
</dbReference>
<evidence type="ECO:0000256" key="1">
    <source>
        <dbReference type="ARBA" id="ARBA00007768"/>
    </source>
</evidence>
<dbReference type="Proteomes" id="UP001497453">
    <property type="component" value="Chromosome 1"/>
</dbReference>